<proteinExistence type="predicted"/>
<evidence type="ECO:0000313" key="2">
    <source>
        <dbReference type="EMBL" id="GAA3733482.1"/>
    </source>
</evidence>
<name>A0ABP7F8E9_9ACTN</name>
<accession>A0ABP7F8E9</accession>
<protein>
    <submittedName>
        <fullName evidence="2">Uncharacterized protein</fullName>
    </submittedName>
</protein>
<evidence type="ECO:0000313" key="3">
    <source>
        <dbReference type="Proteomes" id="UP001500908"/>
    </source>
</evidence>
<dbReference type="EMBL" id="BAABDD010000004">
    <property type="protein sequence ID" value="GAA3733482.1"/>
    <property type="molecule type" value="Genomic_DNA"/>
</dbReference>
<gene>
    <name evidence="2" type="ORF">GCM10022402_12400</name>
</gene>
<comment type="caution">
    <text evidence="2">The sequence shown here is derived from an EMBL/GenBank/DDBJ whole genome shotgun (WGS) entry which is preliminary data.</text>
</comment>
<sequence>MTVRSGSIPTLPHEPHAEGIVFKATDSPGPPTWALIAQPCTTGPKQDTDAASGPILTGTGSTQEVATAPRPYLEPSAHVGSMHAPTAIST</sequence>
<organism evidence="2 3">
    <name type="scientific">Salinactinospora qingdaonensis</name>
    <dbReference type="NCBI Taxonomy" id="702744"/>
    <lineage>
        <taxon>Bacteria</taxon>
        <taxon>Bacillati</taxon>
        <taxon>Actinomycetota</taxon>
        <taxon>Actinomycetes</taxon>
        <taxon>Streptosporangiales</taxon>
        <taxon>Nocardiopsidaceae</taxon>
        <taxon>Salinactinospora</taxon>
    </lineage>
</organism>
<feature type="region of interest" description="Disordered" evidence="1">
    <location>
        <begin position="1"/>
        <end position="90"/>
    </location>
</feature>
<dbReference type="Proteomes" id="UP001500908">
    <property type="component" value="Unassembled WGS sequence"/>
</dbReference>
<keyword evidence="3" id="KW-1185">Reference proteome</keyword>
<reference evidence="3" key="1">
    <citation type="journal article" date="2019" name="Int. J. Syst. Evol. Microbiol.">
        <title>The Global Catalogue of Microorganisms (GCM) 10K type strain sequencing project: providing services to taxonomists for standard genome sequencing and annotation.</title>
        <authorList>
            <consortium name="The Broad Institute Genomics Platform"/>
            <consortium name="The Broad Institute Genome Sequencing Center for Infectious Disease"/>
            <person name="Wu L."/>
            <person name="Ma J."/>
        </authorList>
    </citation>
    <scope>NUCLEOTIDE SEQUENCE [LARGE SCALE GENOMIC DNA]</scope>
    <source>
        <strain evidence="3">JCM 17137</strain>
    </source>
</reference>
<evidence type="ECO:0000256" key="1">
    <source>
        <dbReference type="SAM" id="MobiDB-lite"/>
    </source>
</evidence>